<comment type="caution">
    <text evidence="6">The sequence shown here is derived from an EMBL/GenBank/DDBJ whole genome shotgun (WGS) entry which is preliminary data.</text>
</comment>
<dbReference type="InterPro" id="IPR042463">
    <property type="entry name" value="HNOB_dom_associated_sf"/>
</dbReference>
<protein>
    <recommendedName>
        <fullName evidence="1">guanylate cyclase</fullName>
        <ecNumber evidence="1">4.6.1.2</ecNumber>
    </recommendedName>
</protein>
<dbReference type="PANTHER" id="PTHR45655">
    <property type="entry name" value="GUANYLATE CYCLASE SOLUBLE SUBUNIT BETA-2"/>
    <property type="match status" value="1"/>
</dbReference>
<dbReference type="Gene3D" id="3.30.70.1230">
    <property type="entry name" value="Nucleotide cyclase"/>
    <property type="match status" value="1"/>
</dbReference>
<keyword evidence="7" id="KW-1185">Reference proteome</keyword>
<dbReference type="EMBL" id="CAHIKZ030004282">
    <property type="protein sequence ID" value="CAE1309308.1"/>
    <property type="molecule type" value="Genomic_DNA"/>
</dbReference>
<dbReference type="GO" id="GO:0004383">
    <property type="term" value="F:guanylate cyclase activity"/>
    <property type="evidence" value="ECO:0007669"/>
    <property type="project" value="UniProtKB-EC"/>
</dbReference>
<dbReference type="Pfam" id="PF00211">
    <property type="entry name" value="Guanylate_cyc"/>
    <property type="match status" value="1"/>
</dbReference>
<name>A0A812DVF1_ACAPH</name>
<accession>A0A812DVF1</accession>
<evidence type="ECO:0000256" key="2">
    <source>
        <dbReference type="ARBA" id="ARBA00022741"/>
    </source>
</evidence>
<keyword evidence="2" id="KW-0547">Nucleotide-binding</keyword>
<dbReference type="GO" id="GO:0070482">
    <property type="term" value="P:response to oxygen levels"/>
    <property type="evidence" value="ECO:0007669"/>
    <property type="project" value="TreeGrafter"/>
</dbReference>
<dbReference type="PANTHER" id="PTHR45655:SF10">
    <property type="entry name" value="SOLUBLE GUANYLATE CYCLASE 88E"/>
    <property type="match status" value="1"/>
</dbReference>
<dbReference type="Gene3D" id="3.30.450.260">
    <property type="entry name" value="Haem NO binding associated domain"/>
    <property type="match status" value="1"/>
</dbReference>
<evidence type="ECO:0000256" key="3">
    <source>
        <dbReference type="ARBA" id="ARBA00023239"/>
    </source>
</evidence>
<dbReference type="GO" id="GO:0000166">
    <property type="term" value="F:nucleotide binding"/>
    <property type="evidence" value="ECO:0007669"/>
    <property type="project" value="UniProtKB-KW"/>
</dbReference>
<evidence type="ECO:0000313" key="6">
    <source>
        <dbReference type="EMBL" id="CAE1309308.1"/>
    </source>
</evidence>
<feature type="domain" description="Guanylate cyclase" evidence="5">
    <location>
        <begin position="172"/>
        <end position="216"/>
    </location>
</feature>
<evidence type="ECO:0000256" key="4">
    <source>
        <dbReference type="ARBA" id="ARBA00023293"/>
    </source>
</evidence>
<dbReference type="InterPro" id="IPR029787">
    <property type="entry name" value="Nucleotide_cyclase"/>
</dbReference>
<reference evidence="6" key="1">
    <citation type="submission" date="2021-01" db="EMBL/GenBank/DDBJ databases">
        <authorList>
            <person name="Li R."/>
            <person name="Bekaert M."/>
        </authorList>
    </citation>
    <scope>NUCLEOTIDE SEQUENCE</scope>
    <source>
        <strain evidence="6">Farmed</strain>
    </source>
</reference>
<organism evidence="6 7">
    <name type="scientific">Acanthosepion pharaonis</name>
    <name type="common">Pharaoh cuttlefish</name>
    <name type="synonym">Sepia pharaonis</name>
    <dbReference type="NCBI Taxonomy" id="158019"/>
    <lineage>
        <taxon>Eukaryota</taxon>
        <taxon>Metazoa</taxon>
        <taxon>Spiralia</taxon>
        <taxon>Lophotrochozoa</taxon>
        <taxon>Mollusca</taxon>
        <taxon>Cephalopoda</taxon>
        <taxon>Coleoidea</taxon>
        <taxon>Decapodiformes</taxon>
        <taxon>Sepiida</taxon>
        <taxon>Sepiina</taxon>
        <taxon>Sepiidae</taxon>
        <taxon>Acanthosepion</taxon>
    </lineage>
</organism>
<dbReference type="EC" id="4.6.1.2" evidence="1"/>
<dbReference type="Pfam" id="PF07701">
    <property type="entry name" value="HNOBA"/>
    <property type="match status" value="1"/>
</dbReference>
<dbReference type="Proteomes" id="UP000597762">
    <property type="component" value="Unassembled WGS sequence"/>
</dbReference>
<dbReference type="Gene3D" id="6.10.250.780">
    <property type="match status" value="1"/>
</dbReference>
<dbReference type="SUPFAM" id="SSF55073">
    <property type="entry name" value="Nucleotide cyclase"/>
    <property type="match status" value="1"/>
</dbReference>
<dbReference type="PROSITE" id="PS50125">
    <property type="entry name" value="GUANYLATE_CYCLASE_2"/>
    <property type="match status" value="1"/>
</dbReference>
<dbReference type="GO" id="GO:0008074">
    <property type="term" value="C:guanylate cyclase complex, soluble"/>
    <property type="evidence" value="ECO:0007669"/>
    <property type="project" value="TreeGrafter"/>
</dbReference>
<dbReference type="InterPro" id="IPR001054">
    <property type="entry name" value="A/G_cyclase"/>
</dbReference>
<dbReference type="InterPro" id="IPR011645">
    <property type="entry name" value="HNOB_dom_associated"/>
</dbReference>
<evidence type="ECO:0000259" key="5">
    <source>
        <dbReference type="PROSITE" id="PS50125"/>
    </source>
</evidence>
<evidence type="ECO:0000313" key="7">
    <source>
        <dbReference type="Proteomes" id="UP000597762"/>
    </source>
</evidence>
<evidence type="ECO:0000256" key="1">
    <source>
        <dbReference type="ARBA" id="ARBA00012202"/>
    </source>
</evidence>
<dbReference type="OrthoDB" id="6127067at2759"/>
<proteinExistence type="predicted"/>
<sequence length="224" mass="25508">MTNFYIYTTRALIIMHSNNVFELESKEPVKREVNGTVGKLESQSEHISESHLYLKGQMMLVKEWDCLMFLGTPVMKSLEGMFATGLFINDLSMHDCSRDLVLAGHQQSAELKLALDQEKLKSAILEKSMKRLDMEMKRTDSLLYQMIPKSVADRLRNGEDSMDTCEMFDSVTILFSDVVGFTKICSVITPMQVVGLLNSMYTLFDHVSEKHNVYKVSKSSIHTT</sequence>
<dbReference type="AlphaFoldDB" id="A0A812DVF1"/>
<dbReference type="GO" id="GO:0038060">
    <property type="term" value="P:nitric oxide-cGMP-mediated signaling"/>
    <property type="evidence" value="ECO:0007669"/>
    <property type="project" value="TreeGrafter"/>
</dbReference>
<keyword evidence="3 6" id="KW-0456">Lyase</keyword>
<keyword evidence="4" id="KW-0141">cGMP biosynthesis</keyword>
<gene>
    <name evidence="6" type="ORF">SPHA_61048</name>
</gene>